<evidence type="ECO:0000256" key="6">
    <source>
        <dbReference type="SAM" id="MobiDB-lite"/>
    </source>
</evidence>
<feature type="domain" description="EXPERA" evidence="8">
    <location>
        <begin position="8"/>
        <end position="151"/>
    </location>
</feature>
<evidence type="ECO:0000256" key="7">
    <source>
        <dbReference type="SAM" id="Phobius"/>
    </source>
</evidence>
<dbReference type="GO" id="GO:0016020">
    <property type="term" value="C:membrane"/>
    <property type="evidence" value="ECO:0007669"/>
    <property type="project" value="UniProtKB-SubCell"/>
</dbReference>
<evidence type="ECO:0000256" key="1">
    <source>
        <dbReference type="ARBA" id="ARBA00004141"/>
    </source>
</evidence>
<evidence type="ECO:0000256" key="4">
    <source>
        <dbReference type="ARBA" id="ARBA00023136"/>
    </source>
</evidence>
<dbReference type="InterPro" id="IPR033118">
    <property type="entry name" value="EXPERA"/>
</dbReference>
<name>A0A803QJW8_CANSA</name>
<evidence type="ECO:0000256" key="3">
    <source>
        <dbReference type="ARBA" id="ARBA00022989"/>
    </source>
</evidence>
<dbReference type="Gramene" id="evm.model.10.1491">
    <property type="protein sequence ID" value="cds.evm.model.10.1491"/>
    <property type="gene ID" value="evm.TU.10.1491"/>
</dbReference>
<dbReference type="InterPro" id="IPR051987">
    <property type="entry name" value="Sigma-2_receptor-like"/>
</dbReference>
<dbReference type="Proteomes" id="UP000596661">
    <property type="component" value="Unassembled WGS sequence"/>
</dbReference>
<dbReference type="PANTHER" id="PTHR31204">
    <property type="entry name" value="SIGMA INTRACELLULAR RECEPTOR 2"/>
    <property type="match status" value="1"/>
</dbReference>
<keyword evidence="2 5" id="KW-0812">Transmembrane</keyword>
<organism evidence="9 10">
    <name type="scientific">Cannabis sativa</name>
    <name type="common">Hemp</name>
    <name type="synonym">Marijuana</name>
    <dbReference type="NCBI Taxonomy" id="3483"/>
    <lineage>
        <taxon>Eukaryota</taxon>
        <taxon>Viridiplantae</taxon>
        <taxon>Streptophyta</taxon>
        <taxon>Embryophyta</taxon>
        <taxon>Tracheophyta</taxon>
        <taxon>Spermatophyta</taxon>
        <taxon>Magnoliopsida</taxon>
        <taxon>eudicotyledons</taxon>
        <taxon>Gunneridae</taxon>
        <taxon>Pentapetalae</taxon>
        <taxon>rosids</taxon>
        <taxon>fabids</taxon>
        <taxon>Rosales</taxon>
        <taxon>Cannabaceae</taxon>
        <taxon>Cannabis</taxon>
    </lineage>
</organism>
<dbReference type="GO" id="GO:0005783">
    <property type="term" value="C:endoplasmic reticulum"/>
    <property type="evidence" value="ECO:0007669"/>
    <property type="project" value="TreeGrafter"/>
</dbReference>
<feature type="region of interest" description="Disordered" evidence="6">
    <location>
        <begin position="284"/>
        <end position="308"/>
    </location>
</feature>
<evidence type="ECO:0000313" key="10">
    <source>
        <dbReference type="Proteomes" id="UP000596661"/>
    </source>
</evidence>
<evidence type="ECO:0000313" key="9">
    <source>
        <dbReference type="EnsemblPlants" id="cds.evm.model.10.1491"/>
    </source>
</evidence>
<reference evidence="9" key="1">
    <citation type="submission" date="2021-03" db="UniProtKB">
        <authorList>
            <consortium name="EnsemblPlants"/>
        </authorList>
    </citation>
    <scope>IDENTIFICATION</scope>
</reference>
<keyword evidence="4 5" id="KW-0472">Membrane</keyword>
<accession>A0A803QJW8</accession>
<dbReference type="EMBL" id="UZAU01000821">
    <property type="status" value="NOT_ANNOTATED_CDS"/>
    <property type="molecule type" value="Genomic_DNA"/>
</dbReference>
<protein>
    <recommendedName>
        <fullName evidence="8">EXPERA domain-containing protein</fullName>
    </recommendedName>
</protein>
<comment type="subcellular location">
    <subcellularLocation>
        <location evidence="1">Membrane</location>
        <topology evidence="1">Multi-pass membrane protein</topology>
    </subcellularLocation>
</comment>
<proteinExistence type="predicted"/>
<dbReference type="AlphaFoldDB" id="A0A803QJW8"/>
<sequence>MGVLVKLIDAIMFMFLTVIAIGAPLIDSQTIFPASLFPEVLINLKKWYAHEYGDYLFTEKPHFFVGLVWLQLLFQWPLSLLNIMTSREEDNIDPSIQNTSLGTDLDGSGVSPPVDPQLHLEEVVMEEEEEDFDVEIIEGNDVENASQQFMDSMTIEHEPDFELSVDIVRKGVPKGRIKEILEAICFNFGYLAHTYSKCERPTKYAYPPIRKAVPLCGAWIKVGVPIRNCFDPKISLMQKRKLEGLHGLEAPTSNNIDKGKRVITSFDGDVPRSTGQGTARKCVVGSGSSGLGEAPSFGNGKREQRRMREPIRIGSRSLEKLGMMHRRPVGIFL</sequence>
<feature type="transmembrane region" description="Helical" evidence="7">
    <location>
        <begin position="7"/>
        <end position="26"/>
    </location>
</feature>
<evidence type="ECO:0000256" key="2">
    <source>
        <dbReference type="ARBA" id="ARBA00022692"/>
    </source>
</evidence>
<dbReference type="PROSITE" id="PS51751">
    <property type="entry name" value="EXPERA"/>
    <property type="match status" value="1"/>
</dbReference>
<keyword evidence="10" id="KW-1185">Reference proteome</keyword>
<dbReference type="EnsemblPlants" id="evm.model.10.1491">
    <property type="protein sequence ID" value="cds.evm.model.10.1491"/>
    <property type="gene ID" value="evm.TU.10.1491"/>
</dbReference>
<keyword evidence="3 5" id="KW-1133">Transmembrane helix</keyword>
<dbReference type="PANTHER" id="PTHR31204:SF1">
    <property type="entry name" value="SIGMA INTRACELLULAR RECEPTOR 2"/>
    <property type="match status" value="1"/>
</dbReference>
<evidence type="ECO:0000259" key="8">
    <source>
        <dbReference type="PROSITE" id="PS51751"/>
    </source>
</evidence>
<evidence type="ECO:0000256" key="5">
    <source>
        <dbReference type="PROSITE-ProRule" id="PRU01087"/>
    </source>
</evidence>